<dbReference type="InterPro" id="IPR056423">
    <property type="entry name" value="BACK_BPM_SPOP"/>
</dbReference>
<comment type="similarity">
    <text evidence="1">Belongs to the Tdpoz family.</text>
</comment>
<dbReference type="EMBL" id="MLFT02000005">
    <property type="protein sequence ID" value="PHT48662.1"/>
    <property type="molecule type" value="Genomic_DNA"/>
</dbReference>
<dbReference type="STRING" id="33114.A0A2G2WTX8"/>
<feature type="domain" description="BPM/SPOP BACK" evidence="2">
    <location>
        <begin position="1"/>
        <end position="21"/>
    </location>
</feature>
<dbReference type="Pfam" id="PF24570">
    <property type="entry name" value="BACK_BPM_SPOP"/>
    <property type="match status" value="1"/>
</dbReference>
<reference evidence="4" key="2">
    <citation type="journal article" date="2017" name="J. Anim. Genet.">
        <title>Multiple reference genome sequences of hot pepper reveal the massive evolution of plant disease resistance genes by retroduplication.</title>
        <authorList>
            <person name="Kim S."/>
            <person name="Park J."/>
            <person name="Yeom S.-I."/>
            <person name="Kim Y.-M."/>
            <person name="Seo E."/>
            <person name="Kim K.-T."/>
            <person name="Kim M.-S."/>
            <person name="Lee J.M."/>
            <person name="Cheong K."/>
            <person name="Shin H.-S."/>
            <person name="Kim S.-B."/>
            <person name="Han K."/>
            <person name="Lee J."/>
            <person name="Park M."/>
            <person name="Lee H.-A."/>
            <person name="Lee H.-Y."/>
            <person name="Lee Y."/>
            <person name="Oh S."/>
            <person name="Lee J.H."/>
            <person name="Choi E."/>
            <person name="Choi E."/>
            <person name="Lee S.E."/>
            <person name="Jeon J."/>
            <person name="Kim H."/>
            <person name="Choi G."/>
            <person name="Song H."/>
            <person name="Lee J."/>
            <person name="Lee S.-C."/>
            <person name="Kwon J.-K."/>
            <person name="Lee H.-Y."/>
            <person name="Koo N."/>
            <person name="Hong Y."/>
            <person name="Kim R.W."/>
            <person name="Kang W.-H."/>
            <person name="Huh J.H."/>
            <person name="Kang B.-C."/>
            <person name="Yang T.-J."/>
            <person name="Lee Y.-H."/>
            <person name="Bennetzen J.L."/>
            <person name="Choi D."/>
        </authorList>
    </citation>
    <scope>NUCLEOTIDE SEQUENCE [LARGE SCALE GENOMIC DNA]</scope>
    <source>
        <strain evidence="4">cv. PBC81</strain>
    </source>
</reference>
<keyword evidence="4" id="KW-1185">Reference proteome</keyword>
<evidence type="ECO:0000313" key="4">
    <source>
        <dbReference type="Proteomes" id="UP000224567"/>
    </source>
</evidence>
<reference evidence="3 4" key="1">
    <citation type="journal article" date="2017" name="Genome Biol.">
        <title>New reference genome sequences of hot pepper reveal the massive evolution of plant disease-resistance genes by retroduplication.</title>
        <authorList>
            <person name="Kim S."/>
            <person name="Park J."/>
            <person name="Yeom S.I."/>
            <person name="Kim Y.M."/>
            <person name="Seo E."/>
            <person name="Kim K.T."/>
            <person name="Kim M.S."/>
            <person name="Lee J.M."/>
            <person name="Cheong K."/>
            <person name="Shin H.S."/>
            <person name="Kim S.B."/>
            <person name="Han K."/>
            <person name="Lee J."/>
            <person name="Park M."/>
            <person name="Lee H.A."/>
            <person name="Lee H.Y."/>
            <person name="Lee Y."/>
            <person name="Oh S."/>
            <person name="Lee J.H."/>
            <person name="Choi E."/>
            <person name="Choi E."/>
            <person name="Lee S.E."/>
            <person name="Jeon J."/>
            <person name="Kim H."/>
            <person name="Choi G."/>
            <person name="Song H."/>
            <person name="Lee J."/>
            <person name="Lee S.C."/>
            <person name="Kwon J.K."/>
            <person name="Lee H.Y."/>
            <person name="Koo N."/>
            <person name="Hong Y."/>
            <person name="Kim R.W."/>
            <person name="Kang W.H."/>
            <person name="Huh J.H."/>
            <person name="Kang B.C."/>
            <person name="Yang T.J."/>
            <person name="Lee Y.H."/>
            <person name="Bennetzen J.L."/>
            <person name="Choi D."/>
        </authorList>
    </citation>
    <scope>NUCLEOTIDE SEQUENCE [LARGE SCALE GENOMIC DNA]</scope>
    <source>
        <strain evidence="4">cv. PBC81</strain>
    </source>
</reference>
<name>A0A2G2WTX8_CAPBA</name>
<gene>
    <name evidence="3" type="ORF">CQW23_12870</name>
</gene>
<accession>A0A2G2WTX8</accession>
<dbReference type="Gene3D" id="1.25.40.420">
    <property type="match status" value="1"/>
</dbReference>
<sequence length="71" mass="7694">MQTEGFKHLEQSCPSLLSELLEAVASVDEKAASLTTSKKRSSSSIFGLDLAADGVAADSVIPPFRRVRRRM</sequence>
<dbReference type="AlphaFoldDB" id="A0A2G2WTX8"/>
<evidence type="ECO:0000256" key="1">
    <source>
        <dbReference type="ARBA" id="ARBA00010846"/>
    </source>
</evidence>
<dbReference type="Proteomes" id="UP000224567">
    <property type="component" value="Unassembled WGS sequence"/>
</dbReference>
<evidence type="ECO:0000313" key="3">
    <source>
        <dbReference type="EMBL" id="PHT48662.1"/>
    </source>
</evidence>
<organism evidence="3 4">
    <name type="scientific">Capsicum baccatum</name>
    <name type="common">Peruvian pepper</name>
    <dbReference type="NCBI Taxonomy" id="33114"/>
    <lineage>
        <taxon>Eukaryota</taxon>
        <taxon>Viridiplantae</taxon>
        <taxon>Streptophyta</taxon>
        <taxon>Embryophyta</taxon>
        <taxon>Tracheophyta</taxon>
        <taxon>Spermatophyta</taxon>
        <taxon>Magnoliopsida</taxon>
        <taxon>eudicotyledons</taxon>
        <taxon>Gunneridae</taxon>
        <taxon>Pentapetalae</taxon>
        <taxon>asterids</taxon>
        <taxon>lamiids</taxon>
        <taxon>Solanales</taxon>
        <taxon>Solanaceae</taxon>
        <taxon>Solanoideae</taxon>
        <taxon>Capsiceae</taxon>
        <taxon>Capsicum</taxon>
    </lineage>
</organism>
<evidence type="ECO:0000259" key="2">
    <source>
        <dbReference type="Pfam" id="PF24570"/>
    </source>
</evidence>
<proteinExistence type="inferred from homology"/>
<comment type="caution">
    <text evidence="3">The sequence shown here is derived from an EMBL/GenBank/DDBJ whole genome shotgun (WGS) entry which is preliminary data.</text>
</comment>
<protein>
    <submittedName>
        <fullName evidence="3">BTB/POZ and MATH domain-containing protein 3</fullName>
    </submittedName>
</protein>